<evidence type="ECO:0000259" key="3">
    <source>
        <dbReference type="Pfam" id="PF02525"/>
    </source>
</evidence>
<dbReference type="InterPro" id="IPR003680">
    <property type="entry name" value="Flavodoxin_fold"/>
</dbReference>
<evidence type="ECO:0000313" key="5">
    <source>
        <dbReference type="Proteomes" id="UP000316142"/>
    </source>
</evidence>
<dbReference type="Proteomes" id="UP000316142">
    <property type="component" value="Unassembled WGS sequence"/>
</dbReference>
<feature type="domain" description="Flavodoxin-like fold" evidence="3">
    <location>
        <begin position="1"/>
        <end position="190"/>
    </location>
</feature>
<comment type="caution">
    <text evidence="4">The sequence shown here is derived from an EMBL/GenBank/DDBJ whole genome shotgun (WGS) entry which is preliminary data.</text>
</comment>
<dbReference type="Gene3D" id="3.40.50.360">
    <property type="match status" value="1"/>
</dbReference>
<dbReference type="InterPro" id="IPR051545">
    <property type="entry name" value="NAD(P)H_dehydrogenase_qn"/>
</dbReference>
<evidence type="ECO:0000313" key="4">
    <source>
        <dbReference type="EMBL" id="TPV28935.1"/>
    </source>
</evidence>
<comment type="similarity">
    <text evidence="1">Belongs to the NAD(P)H dehydrogenase (quinone) family.</text>
</comment>
<name>A0ABY2Z8P1_9GAMM</name>
<dbReference type="PANTHER" id="PTHR10204">
    <property type="entry name" value="NAD P H OXIDOREDUCTASE-RELATED"/>
    <property type="match status" value="1"/>
</dbReference>
<evidence type="ECO:0000256" key="1">
    <source>
        <dbReference type="ARBA" id="ARBA00006252"/>
    </source>
</evidence>
<dbReference type="Pfam" id="PF02525">
    <property type="entry name" value="Flavodoxin_2"/>
    <property type="match status" value="1"/>
</dbReference>
<evidence type="ECO:0000256" key="2">
    <source>
        <dbReference type="ARBA" id="ARBA00023002"/>
    </source>
</evidence>
<dbReference type="EMBL" id="VHIZ01000037">
    <property type="protein sequence ID" value="TPV28935.1"/>
    <property type="molecule type" value="Genomic_DNA"/>
</dbReference>
<dbReference type="RefSeq" id="WP_058957798.1">
    <property type="nucleotide sequence ID" value="NZ_CP122311.1"/>
</dbReference>
<gene>
    <name evidence="4" type="ORF">FJW00_08275</name>
</gene>
<dbReference type="SUPFAM" id="SSF52218">
    <property type="entry name" value="Flavoproteins"/>
    <property type="match status" value="1"/>
</dbReference>
<sequence length="198" mass="22382">MHALIVTAHPNHDAHTHRIADQLAQGVLASGHHTVEQADLAAEGFDPRFTLSDHQRFNGEAATPPDVLAEQQRLDRADALVLVYPIYWWSFPAQLKGWIDRVFIAGWAFDEQDDRIVKRLGHLPVHLIALGAADTRTFMRRGYFGSMRNLIDHGIFDYCGAPVVTSELLLTSDEGFPESHYQRAQQWGQRIFAREESA</sequence>
<protein>
    <submittedName>
        <fullName evidence="4">NAD(P)H-dependent oxidoreductase</fullName>
    </submittedName>
</protein>
<keyword evidence="5" id="KW-1185">Reference proteome</keyword>
<dbReference type="PANTHER" id="PTHR10204:SF34">
    <property type="entry name" value="NAD(P)H DEHYDROGENASE [QUINONE] 1 ISOFORM 1"/>
    <property type="match status" value="1"/>
</dbReference>
<proteinExistence type="inferred from homology"/>
<accession>A0ABY2Z8P1</accession>
<reference evidence="4 5" key="1">
    <citation type="submission" date="2019-06" db="EMBL/GenBank/DDBJ databases">
        <title>Taxogenomics and systematics of the genus Pantoea.</title>
        <authorList>
            <person name="Tambong J.T."/>
        </authorList>
    </citation>
    <scope>NUCLEOTIDE SEQUENCE [LARGE SCALE GENOMIC DNA]</scope>
    <source>
        <strain evidence="4 5">LMG 2558</strain>
    </source>
</reference>
<dbReference type="InterPro" id="IPR029039">
    <property type="entry name" value="Flavoprotein-like_sf"/>
</dbReference>
<organism evidence="4 5">
    <name type="scientific">Pantoea anthophila</name>
    <dbReference type="NCBI Taxonomy" id="470931"/>
    <lineage>
        <taxon>Bacteria</taxon>
        <taxon>Pseudomonadati</taxon>
        <taxon>Pseudomonadota</taxon>
        <taxon>Gammaproteobacteria</taxon>
        <taxon>Enterobacterales</taxon>
        <taxon>Erwiniaceae</taxon>
        <taxon>Pantoea</taxon>
    </lineage>
</organism>
<keyword evidence="2" id="KW-0560">Oxidoreductase</keyword>